<feature type="domain" description="WxL" evidence="1">
    <location>
        <begin position="34"/>
        <end position="253"/>
    </location>
</feature>
<evidence type="ECO:0000313" key="3">
    <source>
        <dbReference type="Proteomes" id="UP000094068"/>
    </source>
</evidence>
<evidence type="ECO:0000259" key="1">
    <source>
        <dbReference type="Pfam" id="PF13731"/>
    </source>
</evidence>
<reference evidence="3" key="1">
    <citation type="submission" date="2016-09" db="EMBL/GenBank/DDBJ databases">
        <authorList>
            <person name="Gulvik C.A."/>
        </authorList>
    </citation>
    <scope>NUCLEOTIDE SEQUENCE [LARGE SCALE GENOMIC DNA]</scope>
    <source>
        <strain evidence="3">DSM 23328</strain>
    </source>
</reference>
<proteinExistence type="predicted"/>
<gene>
    <name evidence="2" type="ORF">BCR21_14430</name>
</gene>
<organism evidence="2 3">
    <name type="scientific">Enterococcus ureasiticus</name>
    <dbReference type="NCBI Taxonomy" id="903984"/>
    <lineage>
        <taxon>Bacteria</taxon>
        <taxon>Bacillati</taxon>
        <taxon>Bacillota</taxon>
        <taxon>Bacilli</taxon>
        <taxon>Lactobacillales</taxon>
        <taxon>Enterococcaceae</taxon>
        <taxon>Enterococcus</taxon>
    </lineage>
</organism>
<protein>
    <recommendedName>
        <fullName evidence="1">WxL domain-containing protein</fullName>
    </recommendedName>
</protein>
<dbReference type="STRING" id="903984.BCR21_14430"/>
<dbReference type="AlphaFoldDB" id="A0A1E5GAL7"/>
<evidence type="ECO:0000313" key="2">
    <source>
        <dbReference type="EMBL" id="OEG09739.1"/>
    </source>
</evidence>
<keyword evidence="3" id="KW-1185">Reference proteome</keyword>
<dbReference type="Pfam" id="PF13731">
    <property type="entry name" value="WxL"/>
    <property type="match status" value="1"/>
</dbReference>
<dbReference type="InterPro" id="IPR027994">
    <property type="entry name" value="WxL_dom"/>
</dbReference>
<sequence>MLGISIPAEAQESIQANGEMGITFDGLVDPNFGIRDPEAPENELTTDEMYGKTNGPLRIDFVSNLNFNSNKIVKGDMDFSADALLFKDVIAPRGYFIQVSDYREDRTGWGLQVRQETQFTNQSKANSELKGAVLSFDKSWTNTPNGGSKHPVVSKEVIRLNNIGETYTLAKADKGTGGGTWSISFGASQDNQKDITPTFSPRLDGNAKPIIDPANGNQAVYMNDAVRLSIPGGTEKEPGTYSTVLTWIISELP</sequence>
<dbReference type="EMBL" id="MIJZ01000016">
    <property type="protein sequence ID" value="OEG09739.1"/>
    <property type="molecule type" value="Genomic_DNA"/>
</dbReference>
<comment type="caution">
    <text evidence="2">The sequence shown here is derived from an EMBL/GenBank/DDBJ whole genome shotgun (WGS) entry which is preliminary data.</text>
</comment>
<accession>A0A1E5GAL7</accession>
<name>A0A1E5GAL7_9ENTE</name>
<dbReference type="Proteomes" id="UP000094068">
    <property type="component" value="Unassembled WGS sequence"/>
</dbReference>